<dbReference type="RefSeq" id="WP_200278489.1">
    <property type="nucleotide sequence ID" value="NZ_JAENII010000005.1"/>
</dbReference>
<proteinExistence type="predicted"/>
<reference evidence="1" key="1">
    <citation type="submission" date="2021-01" db="EMBL/GenBank/DDBJ databases">
        <title>Modified the classification status of verrucomicrobia.</title>
        <authorList>
            <person name="Feng X."/>
        </authorList>
    </citation>
    <scope>NUCLEOTIDE SEQUENCE</scope>
    <source>
        <strain evidence="1">KCTC 22201</strain>
    </source>
</reference>
<dbReference type="EMBL" id="JAENII010000005">
    <property type="protein sequence ID" value="MBK1827041.1"/>
    <property type="molecule type" value="Genomic_DNA"/>
</dbReference>
<gene>
    <name evidence="1" type="ORF">JIN81_08420</name>
</gene>
<dbReference type="AlphaFoldDB" id="A0A934VFH0"/>
<name>A0A934VFH0_9BACT</name>
<protein>
    <submittedName>
        <fullName evidence="1">Uncharacterized protein</fullName>
    </submittedName>
</protein>
<comment type="caution">
    <text evidence="1">The sequence shown here is derived from an EMBL/GenBank/DDBJ whole genome shotgun (WGS) entry which is preliminary data.</text>
</comment>
<evidence type="ECO:0000313" key="2">
    <source>
        <dbReference type="Proteomes" id="UP000658278"/>
    </source>
</evidence>
<keyword evidence="2" id="KW-1185">Reference proteome</keyword>
<sequence>MSSSIPFAAEANAPKSGDEIDACLQECLEKTIKAYTASGLATTEEIERLRVRFKQKVEADQPADLVEILARLQGTEEERMGIEVARISHGIASVITPSPPLIPFAGKLIAPSAFYEAYTQLHELSKALLSPVIFAEDTDAIGTGGLNPIASLIMSDRILQAVNRRFAIRPFVTAVRLDYESWNFLGRKHYGL</sequence>
<accession>A0A934VFH0</accession>
<organism evidence="1 2">
    <name type="scientific">Haloferula rosea</name>
    <dbReference type="NCBI Taxonomy" id="490093"/>
    <lineage>
        <taxon>Bacteria</taxon>
        <taxon>Pseudomonadati</taxon>
        <taxon>Verrucomicrobiota</taxon>
        <taxon>Verrucomicrobiia</taxon>
        <taxon>Verrucomicrobiales</taxon>
        <taxon>Verrucomicrobiaceae</taxon>
        <taxon>Haloferula</taxon>
    </lineage>
</organism>
<evidence type="ECO:0000313" key="1">
    <source>
        <dbReference type="EMBL" id="MBK1827041.1"/>
    </source>
</evidence>
<dbReference type="Proteomes" id="UP000658278">
    <property type="component" value="Unassembled WGS sequence"/>
</dbReference>